<dbReference type="Gene3D" id="3.40.190.10">
    <property type="entry name" value="Periplasmic binding protein-like II"/>
    <property type="match status" value="1"/>
</dbReference>
<evidence type="ECO:0000256" key="1">
    <source>
        <dbReference type="ARBA" id="ARBA00004418"/>
    </source>
</evidence>
<evidence type="ECO:0000256" key="5">
    <source>
        <dbReference type="SAM" id="SignalP"/>
    </source>
</evidence>
<sequence length="526" mass="56771">MTMPISGTLSLIAFSLSLGVSTTALAAPKSEIVLAIGGEPDEGYDPLLGWGRYGHPLFQSTLLTRDAQMRTQPELAKTWYLSEDRLTWTIELRPDAKFSDGSPLTARDVAFTFNHAKTAGGELDLGVLELAKAIDDTTVKITLSQPWITFSDFLFTLGIVPADSYGPEYARNPVGSGPYEMVSWTEGEQLIVKKNPYYFGKQSPFERITFLFTGEDTSLAAAHAGQVDVVSVPATAADAPPAGFKQIAVDSVDNRGMSFPMLPDEGKTTPTGNPIGNDVTSDLVIRQAINLGVDREQIVEVALLGHGTPAYGPADGLPWSNPEAALSFDPQAAQALLDGAGWAVGSDGIRSKDGIRASFPLIFPASDSTRQAIVVTTAEQLKAIGIEAVPQGKSWDDIERLMHANPVLFGWGSHSPQEVYSLYQSSVGGQGYYNPGFFSDPKVDAHFVSAQAAESLEASYPHWQAAEWDGQTGYSGKGLAGWAWLVNLDHIYYVNECIDLGPTQIEPHGHGWPITSLIQNWTWTCD</sequence>
<dbReference type="CDD" id="cd08518">
    <property type="entry name" value="PBP2_NikA_DppA_OppA_like_19"/>
    <property type="match status" value="1"/>
</dbReference>
<evidence type="ECO:0000256" key="4">
    <source>
        <dbReference type="ARBA" id="ARBA00022729"/>
    </source>
</evidence>
<comment type="subcellular location">
    <subcellularLocation>
        <location evidence="1">Periplasm</location>
    </subcellularLocation>
</comment>
<protein>
    <submittedName>
        <fullName evidence="7">Oligopeptide-binding protein AppA</fullName>
    </submittedName>
</protein>
<dbReference type="RefSeq" id="WP_055660866.1">
    <property type="nucleotide sequence ID" value="NZ_CXST01000004.1"/>
</dbReference>
<dbReference type="SUPFAM" id="SSF53850">
    <property type="entry name" value="Periplasmic binding protein-like II"/>
    <property type="match status" value="1"/>
</dbReference>
<dbReference type="Gene3D" id="3.10.105.10">
    <property type="entry name" value="Dipeptide-binding Protein, Domain 3"/>
    <property type="match status" value="1"/>
</dbReference>
<dbReference type="GO" id="GO:1904680">
    <property type="term" value="F:peptide transmembrane transporter activity"/>
    <property type="evidence" value="ECO:0007669"/>
    <property type="project" value="TreeGrafter"/>
</dbReference>
<dbReference type="InterPro" id="IPR039424">
    <property type="entry name" value="SBP_5"/>
</dbReference>
<dbReference type="AlphaFoldDB" id="A0A0M6YDA1"/>
<evidence type="ECO:0000256" key="2">
    <source>
        <dbReference type="ARBA" id="ARBA00005695"/>
    </source>
</evidence>
<organism evidence="7 8">
    <name type="scientific">Roseibium aggregatum</name>
    <dbReference type="NCBI Taxonomy" id="187304"/>
    <lineage>
        <taxon>Bacteria</taxon>
        <taxon>Pseudomonadati</taxon>
        <taxon>Pseudomonadota</taxon>
        <taxon>Alphaproteobacteria</taxon>
        <taxon>Hyphomicrobiales</taxon>
        <taxon>Stappiaceae</taxon>
        <taxon>Roseibium</taxon>
    </lineage>
</organism>
<evidence type="ECO:0000259" key="6">
    <source>
        <dbReference type="Pfam" id="PF00496"/>
    </source>
</evidence>
<evidence type="ECO:0000313" key="7">
    <source>
        <dbReference type="EMBL" id="CTQ46790.1"/>
    </source>
</evidence>
<reference evidence="8" key="1">
    <citation type="submission" date="2015-07" db="EMBL/GenBank/DDBJ databases">
        <authorList>
            <person name="Rodrigo-Torres Lidia"/>
            <person name="Arahal R.David."/>
        </authorList>
    </citation>
    <scope>NUCLEOTIDE SEQUENCE [LARGE SCALE GENOMIC DNA]</scope>
    <source>
        <strain evidence="8">CECT 4801</strain>
    </source>
</reference>
<gene>
    <name evidence="7" type="primary">appA_3</name>
    <name evidence="7" type="ORF">LAL4801_05249</name>
</gene>
<keyword evidence="3" id="KW-0813">Transport</keyword>
<keyword evidence="4 5" id="KW-0732">Signal</keyword>
<dbReference type="Pfam" id="PF00496">
    <property type="entry name" value="SBP_bac_5"/>
    <property type="match status" value="1"/>
</dbReference>
<evidence type="ECO:0000313" key="8">
    <source>
        <dbReference type="Proteomes" id="UP000048926"/>
    </source>
</evidence>
<keyword evidence="8" id="KW-1185">Reference proteome</keyword>
<dbReference type="GO" id="GO:0015833">
    <property type="term" value="P:peptide transport"/>
    <property type="evidence" value="ECO:0007669"/>
    <property type="project" value="TreeGrafter"/>
</dbReference>
<accession>A0A0M6YDA1</accession>
<dbReference type="PANTHER" id="PTHR30290:SF9">
    <property type="entry name" value="OLIGOPEPTIDE-BINDING PROTEIN APPA"/>
    <property type="match status" value="1"/>
</dbReference>
<evidence type="ECO:0000256" key="3">
    <source>
        <dbReference type="ARBA" id="ARBA00022448"/>
    </source>
</evidence>
<proteinExistence type="inferred from homology"/>
<dbReference type="Proteomes" id="UP000048926">
    <property type="component" value="Unassembled WGS sequence"/>
</dbReference>
<dbReference type="InterPro" id="IPR000914">
    <property type="entry name" value="SBP_5_dom"/>
</dbReference>
<feature type="chain" id="PRO_5005807901" evidence="5">
    <location>
        <begin position="27"/>
        <end position="526"/>
    </location>
</feature>
<name>A0A0M6YDA1_9HYPH</name>
<feature type="domain" description="Solute-binding protein family 5" evidence="6">
    <location>
        <begin position="72"/>
        <end position="428"/>
    </location>
</feature>
<dbReference type="EMBL" id="CXST01000004">
    <property type="protein sequence ID" value="CTQ46790.1"/>
    <property type="molecule type" value="Genomic_DNA"/>
</dbReference>
<dbReference type="PANTHER" id="PTHR30290">
    <property type="entry name" value="PERIPLASMIC BINDING COMPONENT OF ABC TRANSPORTER"/>
    <property type="match status" value="1"/>
</dbReference>
<feature type="signal peptide" evidence="5">
    <location>
        <begin position="1"/>
        <end position="26"/>
    </location>
</feature>
<comment type="similarity">
    <text evidence="2">Belongs to the bacterial solute-binding protein 5 family.</text>
</comment>